<feature type="domain" description="ER-bound oxygenase mpaB/mpaB'/Rubber oxygenase catalytic" evidence="1">
    <location>
        <begin position="47"/>
        <end position="219"/>
    </location>
</feature>
<dbReference type="Pfam" id="PF09995">
    <property type="entry name" value="MPAB_Lcp_cat"/>
    <property type="match status" value="1"/>
</dbReference>
<dbReference type="Proteomes" id="UP001501410">
    <property type="component" value="Unassembled WGS sequence"/>
</dbReference>
<keyword evidence="3" id="KW-1185">Reference proteome</keyword>
<evidence type="ECO:0000313" key="2">
    <source>
        <dbReference type="EMBL" id="GAA4449216.1"/>
    </source>
</evidence>
<accession>A0ABP8ME78</accession>
<evidence type="ECO:0000259" key="1">
    <source>
        <dbReference type="Pfam" id="PF09995"/>
    </source>
</evidence>
<dbReference type="RefSeq" id="WP_344821955.1">
    <property type="nucleotide sequence ID" value="NZ_BAABEZ010000001.1"/>
</dbReference>
<gene>
    <name evidence="2" type="ORF">GCM10023092_02950</name>
</gene>
<organism evidence="2 3">
    <name type="scientific">Rurimicrobium arvi</name>
    <dbReference type="NCBI Taxonomy" id="2049916"/>
    <lineage>
        <taxon>Bacteria</taxon>
        <taxon>Pseudomonadati</taxon>
        <taxon>Bacteroidota</taxon>
        <taxon>Chitinophagia</taxon>
        <taxon>Chitinophagales</taxon>
        <taxon>Chitinophagaceae</taxon>
        <taxon>Rurimicrobium</taxon>
    </lineage>
</organism>
<evidence type="ECO:0000313" key="3">
    <source>
        <dbReference type="Proteomes" id="UP001501410"/>
    </source>
</evidence>
<dbReference type="InterPro" id="IPR018713">
    <property type="entry name" value="MPAB/Lcp_cat_dom"/>
</dbReference>
<comment type="caution">
    <text evidence="2">The sequence shown here is derived from an EMBL/GenBank/DDBJ whole genome shotgun (WGS) entry which is preliminary data.</text>
</comment>
<name>A0ABP8ME78_9BACT</name>
<proteinExistence type="predicted"/>
<sequence>MRQNFVAQDSIVRKIWGQADLVLFIFAGAAAEFALNKEVDWLYFTGKLPKDPLGRMFSTVTYAHRIIFMDTDSANTAIDQINAIHKNVEENRGQRIPEWAYRDVLYLLIFYSIAAFELLERRMTAAEKEEVFTVFAEMGRRMHIRGLPGNYQAWLQQRTAHLHNNLECSIFSSDLFLQYKRQLHPLRYGIMRQVQAWLAPARVRELLLLPRRKSFRALLLLYRMLRGTYTRYCLIPMLIPHPYYKQVYDLNRR</sequence>
<reference evidence="3" key="1">
    <citation type="journal article" date="2019" name="Int. J. Syst. Evol. Microbiol.">
        <title>The Global Catalogue of Microorganisms (GCM) 10K type strain sequencing project: providing services to taxonomists for standard genome sequencing and annotation.</title>
        <authorList>
            <consortium name="The Broad Institute Genomics Platform"/>
            <consortium name="The Broad Institute Genome Sequencing Center for Infectious Disease"/>
            <person name="Wu L."/>
            <person name="Ma J."/>
        </authorList>
    </citation>
    <scope>NUCLEOTIDE SEQUENCE [LARGE SCALE GENOMIC DNA]</scope>
    <source>
        <strain evidence="3">JCM 31921</strain>
    </source>
</reference>
<protein>
    <recommendedName>
        <fullName evidence="1">ER-bound oxygenase mpaB/mpaB'/Rubber oxygenase catalytic domain-containing protein</fullName>
    </recommendedName>
</protein>
<dbReference type="EMBL" id="BAABEZ010000001">
    <property type="protein sequence ID" value="GAA4449216.1"/>
    <property type="molecule type" value="Genomic_DNA"/>
</dbReference>